<dbReference type="PANTHER" id="PTHR32552:SF68">
    <property type="entry name" value="FERRICHROME OUTER MEMBRANE TRANSPORTER_PHAGE RECEPTOR"/>
    <property type="match status" value="1"/>
</dbReference>
<evidence type="ECO:0000256" key="9">
    <source>
        <dbReference type="ARBA" id="ARBA00023077"/>
    </source>
</evidence>
<protein>
    <submittedName>
        <fullName evidence="17">TonB-dependent receptor</fullName>
    </submittedName>
</protein>
<evidence type="ECO:0000313" key="18">
    <source>
        <dbReference type="Proteomes" id="UP001499959"/>
    </source>
</evidence>
<evidence type="ECO:0000313" key="17">
    <source>
        <dbReference type="EMBL" id="GAA4780513.1"/>
    </source>
</evidence>
<comment type="subcellular location">
    <subcellularLocation>
        <location evidence="1 12">Cell outer membrane</location>
        <topology evidence="1 12">Multi-pass membrane protein</topology>
    </subcellularLocation>
</comment>
<keyword evidence="2 12" id="KW-0813">Transport</keyword>
<accession>A0ABP9AFI7</accession>
<keyword evidence="10 12" id="KW-0472">Membrane</keyword>
<dbReference type="PANTHER" id="PTHR32552">
    <property type="entry name" value="FERRICHROME IRON RECEPTOR-RELATED"/>
    <property type="match status" value="1"/>
</dbReference>
<dbReference type="InterPro" id="IPR039426">
    <property type="entry name" value="TonB-dep_rcpt-like"/>
</dbReference>
<keyword evidence="8" id="KW-0406">Ion transport</keyword>
<evidence type="ECO:0000256" key="3">
    <source>
        <dbReference type="ARBA" id="ARBA00022452"/>
    </source>
</evidence>
<dbReference type="Pfam" id="PF00593">
    <property type="entry name" value="TonB_dep_Rec_b-barrel"/>
    <property type="match status" value="1"/>
</dbReference>
<keyword evidence="5 12" id="KW-0812">Transmembrane</keyword>
<keyword evidence="7" id="KW-0408">Iron</keyword>
<keyword evidence="3 12" id="KW-1134">Transmembrane beta strand</keyword>
<reference evidence="18" key="1">
    <citation type="journal article" date="2019" name="Int. J. Syst. Evol. Microbiol.">
        <title>The Global Catalogue of Microorganisms (GCM) 10K type strain sequencing project: providing services to taxonomists for standard genome sequencing and annotation.</title>
        <authorList>
            <consortium name="The Broad Institute Genomics Platform"/>
            <consortium name="The Broad Institute Genome Sequencing Center for Infectious Disease"/>
            <person name="Wu L."/>
            <person name="Ma J."/>
        </authorList>
    </citation>
    <scope>NUCLEOTIDE SEQUENCE [LARGE SCALE GENOMIC DNA]</scope>
    <source>
        <strain evidence="18">JCM 18204</strain>
    </source>
</reference>
<keyword evidence="6 14" id="KW-0732">Signal</keyword>
<feature type="domain" description="TonB-dependent receptor-like beta-barrel" evidence="15">
    <location>
        <begin position="258"/>
        <end position="666"/>
    </location>
</feature>
<organism evidence="17 18">
    <name type="scientific">Lysobacter hankyongensis</name>
    <dbReference type="NCBI Taxonomy" id="1176535"/>
    <lineage>
        <taxon>Bacteria</taxon>
        <taxon>Pseudomonadati</taxon>
        <taxon>Pseudomonadota</taxon>
        <taxon>Gammaproteobacteria</taxon>
        <taxon>Lysobacterales</taxon>
        <taxon>Lysobacteraceae</taxon>
        <taxon>Lysobacter</taxon>
    </lineage>
</organism>
<dbReference type="InterPro" id="IPR036942">
    <property type="entry name" value="Beta-barrel_TonB_sf"/>
</dbReference>
<comment type="similarity">
    <text evidence="12 13">Belongs to the TonB-dependent receptor family.</text>
</comment>
<feature type="signal peptide" evidence="14">
    <location>
        <begin position="1"/>
        <end position="18"/>
    </location>
</feature>
<proteinExistence type="inferred from homology"/>
<keyword evidence="18" id="KW-1185">Reference proteome</keyword>
<dbReference type="Pfam" id="PF07715">
    <property type="entry name" value="Plug"/>
    <property type="match status" value="1"/>
</dbReference>
<dbReference type="RefSeq" id="WP_345301269.1">
    <property type="nucleotide sequence ID" value="NZ_BAABJE010000001.1"/>
</dbReference>
<evidence type="ECO:0000259" key="15">
    <source>
        <dbReference type="Pfam" id="PF00593"/>
    </source>
</evidence>
<gene>
    <name evidence="17" type="ORF">GCM10023307_00490</name>
</gene>
<evidence type="ECO:0000256" key="7">
    <source>
        <dbReference type="ARBA" id="ARBA00023004"/>
    </source>
</evidence>
<keyword evidence="4" id="KW-0410">Iron transport</keyword>
<evidence type="ECO:0000256" key="10">
    <source>
        <dbReference type="ARBA" id="ARBA00023136"/>
    </source>
</evidence>
<keyword evidence="17" id="KW-0675">Receptor</keyword>
<dbReference type="InterPro" id="IPR037066">
    <property type="entry name" value="Plug_dom_sf"/>
</dbReference>
<sequence length="703" mass="76189">MRTCLLTLACLFAMHAQAQVRSDAGDEANAGDARAADARELDTIRVAGQPRAPEALPGSATVLRGDVLRDGQRQVNLSEALQRVPGFTAFDRQNYAQDLQIQSRGFGARSTFGIRGIRLIVDGIPASAADGQGQAAAFPLSSLDRIEVLRGPMALQYGNAAGGAIVGESVLDAPPGVGFDLWAGNDDSRRIGLRVDGGQNEDAWRWRASASAFATAGARAHGAARRRQFNAIGEWSPRADQRLRVIYNGLRQPLAEDPLGLTRAAFERDAGGTDPVALQFDTRKTVEEDQLGASWRRDDARGEWWVSAYRTRRGIEQFLAVPVAAQSAPGSAGGVVDLHRDSDGIDIGRRWRGARGGFAIGIEATRLGEIRRGYENFVGLALGVRGRLRRDERNLLDSLDLALSGDLRFAQDWSLLAGARHSRLRFDSDDRFLANGDDSGGRRDAASAWSLGTVRSFARGEAYASLGGGFETPTLNEMAYRPDGSAGFNRALRASRTQSFELGARWRGAWGETSIAAYRIDGRDEIVPALNRGGRASFANAGETRREGVEFGASGALGARWRYAVAASWIDARFADGFAFVVQNERREVEAGNRVPGIPRGDLFAKLEWRSGDGRWSSALESRAVGDIAVDDRNTDAAGGNTRFAWRARWRAREGGWHAFVRIDNLFDRRHAGSVIVNEGNGRFFEPGAGRGFTLGLGWTGAR</sequence>
<name>A0ABP9AFI7_9GAMM</name>
<feature type="domain" description="TonB-dependent receptor plug" evidence="16">
    <location>
        <begin position="55"/>
        <end position="163"/>
    </location>
</feature>
<dbReference type="InterPro" id="IPR012910">
    <property type="entry name" value="Plug_dom"/>
</dbReference>
<dbReference type="SUPFAM" id="SSF56935">
    <property type="entry name" value="Porins"/>
    <property type="match status" value="1"/>
</dbReference>
<evidence type="ECO:0000256" key="13">
    <source>
        <dbReference type="RuleBase" id="RU003357"/>
    </source>
</evidence>
<dbReference type="EMBL" id="BAABJE010000001">
    <property type="protein sequence ID" value="GAA4780513.1"/>
    <property type="molecule type" value="Genomic_DNA"/>
</dbReference>
<dbReference type="Proteomes" id="UP001499959">
    <property type="component" value="Unassembled WGS sequence"/>
</dbReference>
<evidence type="ECO:0000256" key="11">
    <source>
        <dbReference type="ARBA" id="ARBA00023237"/>
    </source>
</evidence>
<comment type="caution">
    <text evidence="17">The sequence shown here is derived from an EMBL/GenBank/DDBJ whole genome shotgun (WGS) entry which is preliminary data.</text>
</comment>
<dbReference type="PROSITE" id="PS52016">
    <property type="entry name" value="TONB_DEPENDENT_REC_3"/>
    <property type="match status" value="1"/>
</dbReference>
<evidence type="ECO:0000256" key="4">
    <source>
        <dbReference type="ARBA" id="ARBA00022496"/>
    </source>
</evidence>
<keyword evidence="9 13" id="KW-0798">TonB box</keyword>
<evidence type="ECO:0000256" key="1">
    <source>
        <dbReference type="ARBA" id="ARBA00004571"/>
    </source>
</evidence>
<feature type="chain" id="PRO_5047044210" evidence="14">
    <location>
        <begin position="19"/>
        <end position="703"/>
    </location>
</feature>
<evidence type="ECO:0000259" key="16">
    <source>
        <dbReference type="Pfam" id="PF07715"/>
    </source>
</evidence>
<evidence type="ECO:0000256" key="5">
    <source>
        <dbReference type="ARBA" id="ARBA00022692"/>
    </source>
</evidence>
<dbReference type="InterPro" id="IPR000531">
    <property type="entry name" value="Beta-barrel_TonB"/>
</dbReference>
<dbReference type="Gene3D" id="2.40.170.20">
    <property type="entry name" value="TonB-dependent receptor, beta-barrel domain"/>
    <property type="match status" value="1"/>
</dbReference>
<evidence type="ECO:0000256" key="2">
    <source>
        <dbReference type="ARBA" id="ARBA00022448"/>
    </source>
</evidence>
<evidence type="ECO:0000256" key="12">
    <source>
        <dbReference type="PROSITE-ProRule" id="PRU01360"/>
    </source>
</evidence>
<dbReference type="Gene3D" id="2.170.130.10">
    <property type="entry name" value="TonB-dependent receptor, plug domain"/>
    <property type="match status" value="1"/>
</dbReference>
<evidence type="ECO:0000256" key="6">
    <source>
        <dbReference type="ARBA" id="ARBA00022729"/>
    </source>
</evidence>
<evidence type="ECO:0000256" key="14">
    <source>
        <dbReference type="SAM" id="SignalP"/>
    </source>
</evidence>
<evidence type="ECO:0000256" key="8">
    <source>
        <dbReference type="ARBA" id="ARBA00023065"/>
    </source>
</evidence>
<keyword evidence="11 12" id="KW-0998">Cell outer membrane</keyword>